<feature type="site" description="Raises pKa of active site His" evidence="6">
    <location>
        <position position="145"/>
    </location>
</feature>
<dbReference type="NCBIfam" id="TIGR00639">
    <property type="entry name" value="PurN"/>
    <property type="match status" value="1"/>
</dbReference>
<evidence type="ECO:0000313" key="9">
    <source>
        <dbReference type="Proteomes" id="UP000824267"/>
    </source>
</evidence>
<comment type="similarity">
    <text evidence="4 6">Belongs to the GART family.</text>
</comment>
<dbReference type="GO" id="GO:0006189">
    <property type="term" value="P:'de novo' IMP biosynthetic process"/>
    <property type="evidence" value="ECO:0007669"/>
    <property type="project" value="UniProtKB-UniRule"/>
</dbReference>
<evidence type="ECO:0000256" key="4">
    <source>
        <dbReference type="ARBA" id="ARBA00038440"/>
    </source>
</evidence>
<gene>
    <name evidence="6 8" type="primary">purN</name>
    <name evidence="8" type="ORF">IAC47_02355</name>
</gene>
<name>A0A9D1RHA3_9BACT</name>
<dbReference type="SUPFAM" id="SSF53328">
    <property type="entry name" value="Formyltransferase"/>
    <property type="match status" value="1"/>
</dbReference>
<dbReference type="HAMAP" id="MF_01930">
    <property type="entry name" value="PurN"/>
    <property type="match status" value="1"/>
</dbReference>
<dbReference type="PROSITE" id="PS00373">
    <property type="entry name" value="GART"/>
    <property type="match status" value="1"/>
</dbReference>
<evidence type="ECO:0000313" key="8">
    <source>
        <dbReference type="EMBL" id="HIW87098.1"/>
    </source>
</evidence>
<comment type="pathway">
    <text evidence="1 6">Purine metabolism; IMP biosynthesis via de novo pathway; N(2)-formyl-N(1)-(5-phospho-D-ribosyl)glycinamide from N(1)-(5-phospho-D-ribosyl)glycinamide (10-formyl THF route): step 1/1.</text>
</comment>
<evidence type="ECO:0000256" key="2">
    <source>
        <dbReference type="ARBA" id="ARBA00022679"/>
    </source>
</evidence>
<dbReference type="Proteomes" id="UP000824267">
    <property type="component" value="Unassembled WGS sequence"/>
</dbReference>
<evidence type="ECO:0000256" key="5">
    <source>
        <dbReference type="ARBA" id="ARBA00047664"/>
    </source>
</evidence>
<comment type="caution">
    <text evidence="8">The sequence shown here is derived from an EMBL/GenBank/DDBJ whole genome shotgun (WGS) entry which is preliminary data.</text>
</comment>
<comment type="function">
    <text evidence="6">Catalyzes the transfer of a formyl group from 10-formyltetrahydrofolate to 5-phospho-ribosyl-glycinamide (GAR), producing 5-phospho-ribosyl-N-formylglycinamide (FGAR) and tetrahydrofolate.</text>
</comment>
<feature type="binding site" evidence="6">
    <location>
        <position position="102"/>
    </location>
    <ligand>
        <name>(6R)-10-formyltetrahydrofolate</name>
        <dbReference type="ChEBI" id="CHEBI:195366"/>
    </ligand>
</feature>
<feature type="domain" description="Formyl transferase N-terminal" evidence="7">
    <location>
        <begin position="2"/>
        <end position="182"/>
    </location>
</feature>
<evidence type="ECO:0000259" key="7">
    <source>
        <dbReference type="Pfam" id="PF00551"/>
    </source>
</evidence>
<dbReference type="InterPro" id="IPR001555">
    <property type="entry name" value="GART_AS"/>
</dbReference>
<dbReference type="EC" id="2.1.2.2" evidence="6"/>
<dbReference type="InterPro" id="IPR004607">
    <property type="entry name" value="GART"/>
</dbReference>
<evidence type="ECO:0000256" key="6">
    <source>
        <dbReference type="HAMAP-Rule" id="MF_01930"/>
    </source>
</evidence>
<organism evidence="8 9">
    <name type="scientific">Candidatus Onthomorpha intestinigallinarum</name>
    <dbReference type="NCBI Taxonomy" id="2840880"/>
    <lineage>
        <taxon>Bacteria</taxon>
        <taxon>Pseudomonadati</taxon>
        <taxon>Bacteroidota</taxon>
        <taxon>Bacteroidia</taxon>
        <taxon>Bacteroidales</taxon>
        <taxon>Candidatus Onthomorpha</taxon>
    </lineage>
</organism>
<evidence type="ECO:0000256" key="1">
    <source>
        <dbReference type="ARBA" id="ARBA00005054"/>
    </source>
</evidence>
<sequence>MKKIAIFASGNGSNFQQICEFLKTKDDVVAKLLIVNKKNAYVLQRAKLLGVESHYFNREQFYNTDEVTQLLEEKGIDLVVLAGFLWLVPDNIIKAYPNRIINIHPALLPKYGGKGMYGHNVHHAVVNNKEKESGITIHYVNEQYDSGDIIFQAKCDVLPKDTAEDVANKIHLLEKEFFPTVVYNIAKSLE</sequence>
<dbReference type="Gene3D" id="3.40.50.170">
    <property type="entry name" value="Formyl transferase, N-terminal domain"/>
    <property type="match status" value="1"/>
</dbReference>
<dbReference type="CDD" id="cd08645">
    <property type="entry name" value="FMT_core_GART"/>
    <property type="match status" value="1"/>
</dbReference>
<feature type="binding site" evidence="6">
    <location>
        <position position="58"/>
    </location>
    <ligand>
        <name>(6R)-10-formyltetrahydrofolate</name>
        <dbReference type="ChEBI" id="CHEBI:195366"/>
    </ligand>
</feature>
<comment type="catalytic activity">
    <reaction evidence="5 6">
        <text>N(1)-(5-phospho-beta-D-ribosyl)glycinamide + (6R)-10-formyltetrahydrofolate = N(2)-formyl-N(1)-(5-phospho-beta-D-ribosyl)glycinamide + (6S)-5,6,7,8-tetrahydrofolate + H(+)</text>
        <dbReference type="Rhea" id="RHEA:15053"/>
        <dbReference type="ChEBI" id="CHEBI:15378"/>
        <dbReference type="ChEBI" id="CHEBI:57453"/>
        <dbReference type="ChEBI" id="CHEBI:143788"/>
        <dbReference type="ChEBI" id="CHEBI:147286"/>
        <dbReference type="ChEBI" id="CHEBI:195366"/>
        <dbReference type="EC" id="2.1.2.2"/>
    </reaction>
</comment>
<protein>
    <recommendedName>
        <fullName evidence="6">Phosphoribosylglycinamide formyltransferase</fullName>
        <ecNumber evidence="6">2.1.2.2</ecNumber>
    </recommendedName>
    <alternativeName>
        <fullName evidence="6">5'-phosphoribosylglycinamide transformylase</fullName>
    </alternativeName>
    <alternativeName>
        <fullName evidence="6">GAR transformylase</fullName>
        <shortName evidence="6">GART</shortName>
    </alternativeName>
</protein>
<reference evidence="8" key="1">
    <citation type="journal article" date="2021" name="PeerJ">
        <title>Extensive microbial diversity within the chicken gut microbiome revealed by metagenomics and culture.</title>
        <authorList>
            <person name="Gilroy R."/>
            <person name="Ravi A."/>
            <person name="Getino M."/>
            <person name="Pursley I."/>
            <person name="Horton D.L."/>
            <person name="Alikhan N.F."/>
            <person name="Baker D."/>
            <person name="Gharbi K."/>
            <person name="Hall N."/>
            <person name="Watson M."/>
            <person name="Adriaenssens E.M."/>
            <person name="Foster-Nyarko E."/>
            <person name="Jarju S."/>
            <person name="Secka A."/>
            <person name="Antonio M."/>
            <person name="Oren A."/>
            <person name="Chaudhuri R.R."/>
            <person name="La Ragione R."/>
            <person name="Hildebrand F."/>
            <person name="Pallen M.J."/>
        </authorList>
    </citation>
    <scope>NUCLEOTIDE SEQUENCE</scope>
    <source>
        <strain evidence="8">Gambia16-930</strain>
    </source>
</reference>
<keyword evidence="2 6" id="KW-0808">Transferase</keyword>
<dbReference type="GO" id="GO:0005829">
    <property type="term" value="C:cytosol"/>
    <property type="evidence" value="ECO:0007669"/>
    <property type="project" value="TreeGrafter"/>
</dbReference>
<dbReference type="PANTHER" id="PTHR43369">
    <property type="entry name" value="PHOSPHORIBOSYLGLYCINAMIDE FORMYLTRANSFERASE"/>
    <property type="match status" value="1"/>
</dbReference>
<dbReference type="PANTHER" id="PTHR43369:SF2">
    <property type="entry name" value="PHOSPHORIBOSYLGLYCINAMIDE FORMYLTRANSFERASE"/>
    <property type="match status" value="1"/>
</dbReference>
<proteinExistence type="inferred from homology"/>
<evidence type="ECO:0000256" key="3">
    <source>
        <dbReference type="ARBA" id="ARBA00022755"/>
    </source>
</evidence>
<dbReference type="InterPro" id="IPR002376">
    <property type="entry name" value="Formyl_transf_N"/>
</dbReference>
<reference evidence="8" key="2">
    <citation type="submission" date="2021-04" db="EMBL/GenBank/DDBJ databases">
        <authorList>
            <person name="Gilroy R."/>
        </authorList>
    </citation>
    <scope>NUCLEOTIDE SEQUENCE</scope>
    <source>
        <strain evidence="8">Gambia16-930</strain>
    </source>
</reference>
<feature type="binding site" evidence="6">
    <location>
        <begin position="12"/>
        <end position="14"/>
    </location>
    <ligand>
        <name>N(1)-(5-phospho-beta-D-ribosyl)glycinamide</name>
        <dbReference type="ChEBI" id="CHEBI:143788"/>
    </ligand>
</feature>
<comment type="caution">
    <text evidence="6">Lacks conserved residue(s) required for the propagation of feature annotation.</text>
</comment>
<dbReference type="InterPro" id="IPR036477">
    <property type="entry name" value="Formyl_transf_N_sf"/>
</dbReference>
<dbReference type="Pfam" id="PF00551">
    <property type="entry name" value="Formyl_trans_N"/>
    <property type="match status" value="1"/>
</dbReference>
<dbReference type="EMBL" id="DXGG01000079">
    <property type="protein sequence ID" value="HIW87098.1"/>
    <property type="molecule type" value="Genomic_DNA"/>
</dbReference>
<feature type="active site" description="Proton donor" evidence="6">
    <location>
        <position position="104"/>
    </location>
</feature>
<keyword evidence="3 6" id="KW-0658">Purine biosynthesis</keyword>
<dbReference type="AlphaFoldDB" id="A0A9D1RHA3"/>
<dbReference type="GO" id="GO:0004644">
    <property type="term" value="F:phosphoribosylglycinamide formyltransferase activity"/>
    <property type="evidence" value="ECO:0007669"/>
    <property type="project" value="UniProtKB-UniRule"/>
</dbReference>
<accession>A0A9D1RHA3</accession>